<comment type="caution">
    <text evidence="1">The sequence shown here is derived from an EMBL/GenBank/DDBJ whole genome shotgun (WGS) entry which is preliminary data.</text>
</comment>
<name>A0ABT0QY43_9MICO</name>
<evidence type="ECO:0000313" key="2">
    <source>
        <dbReference type="Proteomes" id="UP001203761"/>
    </source>
</evidence>
<accession>A0ABT0QY43</accession>
<dbReference type="EMBL" id="JAKNCJ010000001">
    <property type="protein sequence ID" value="MCL6422595.1"/>
    <property type="molecule type" value="Genomic_DNA"/>
</dbReference>
<dbReference type="RefSeq" id="WP_249736690.1">
    <property type="nucleotide sequence ID" value="NZ_JAKNCJ010000001.1"/>
</dbReference>
<protein>
    <submittedName>
        <fullName evidence="1">Uncharacterized protein</fullName>
    </submittedName>
</protein>
<gene>
    <name evidence="1" type="ORF">Bequi_04210</name>
</gene>
<organism evidence="1 2">
    <name type="scientific">Brachybacterium equifaecis</name>
    <dbReference type="NCBI Taxonomy" id="2910770"/>
    <lineage>
        <taxon>Bacteria</taxon>
        <taxon>Bacillati</taxon>
        <taxon>Actinomycetota</taxon>
        <taxon>Actinomycetes</taxon>
        <taxon>Micrococcales</taxon>
        <taxon>Dermabacteraceae</taxon>
        <taxon>Brachybacterium</taxon>
    </lineage>
</organism>
<dbReference type="Proteomes" id="UP001203761">
    <property type="component" value="Unassembled WGS sequence"/>
</dbReference>
<proteinExistence type="predicted"/>
<keyword evidence="2" id="KW-1185">Reference proteome</keyword>
<evidence type="ECO:0000313" key="1">
    <source>
        <dbReference type="EMBL" id="MCL6422595.1"/>
    </source>
</evidence>
<reference evidence="1" key="1">
    <citation type="submission" date="2022-02" db="EMBL/GenBank/DDBJ databases">
        <authorList>
            <person name="Lee M."/>
            <person name="Kim S.-J."/>
            <person name="Jung M.-Y."/>
        </authorList>
    </citation>
    <scope>NUCLEOTIDE SEQUENCE</scope>
    <source>
        <strain evidence="1">JHP9</strain>
    </source>
</reference>
<sequence length="145" mass="15839">MHTLFEAEVTISLGAGSDFRHDREPRLVGTLHAEFEGWLGDDIVETSGFWLVTEALAAALQSSALTGFELADVVVTTGPTWDEFDYPPLPVWRRLVPTGSLTAGDDIAAVRRSTTLALSEQALRLLESFQIENASLRPITDPQSL</sequence>